<dbReference type="Proteomes" id="UP000748332">
    <property type="component" value="Unassembled WGS sequence"/>
</dbReference>
<evidence type="ECO:0000313" key="1">
    <source>
        <dbReference type="EMBL" id="MCA9375144.1"/>
    </source>
</evidence>
<proteinExistence type="predicted"/>
<comment type="caution">
    <text evidence="1">The sequence shown here is derived from an EMBL/GenBank/DDBJ whole genome shotgun (WGS) entry which is preliminary data.</text>
</comment>
<accession>A0A955HYX5</accession>
<reference evidence="1" key="1">
    <citation type="submission" date="2020-04" db="EMBL/GenBank/DDBJ databases">
        <authorList>
            <person name="Zhang T."/>
        </authorList>
    </citation>
    <scope>NUCLEOTIDE SEQUENCE</scope>
    <source>
        <strain evidence="1">HKST-UBA16</strain>
    </source>
</reference>
<gene>
    <name evidence="1" type="ORF">KC622_02330</name>
</gene>
<name>A0A955HYX5_9BACT</name>
<evidence type="ECO:0000313" key="2">
    <source>
        <dbReference type="Proteomes" id="UP000748332"/>
    </source>
</evidence>
<protein>
    <submittedName>
        <fullName evidence="1">Uncharacterized protein</fullName>
    </submittedName>
</protein>
<dbReference type="EMBL" id="JAGQLM010000097">
    <property type="protein sequence ID" value="MCA9375144.1"/>
    <property type="molecule type" value="Genomic_DNA"/>
</dbReference>
<reference evidence="1" key="2">
    <citation type="journal article" date="2021" name="Microbiome">
        <title>Successional dynamics and alternative stable states in a saline activated sludge microbial community over 9 years.</title>
        <authorList>
            <person name="Wang Y."/>
            <person name="Ye J."/>
            <person name="Ju F."/>
            <person name="Liu L."/>
            <person name="Boyd J.A."/>
            <person name="Deng Y."/>
            <person name="Parks D.H."/>
            <person name="Jiang X."/>
            <person name="Yin X."/>
            <person name="Woodcroft B.J."/>
            <person name="Tyson G.W."/>
            <person name="Hugenholtz P."/>
            <person name="Polz M.F."/>
            <person name="Zhang T."/>
        </authorList>
    </citation>
    <scope>NUCLEOTIDE SEQUENCE</scope>
    <source>
        <strain evidence="1">HKST-UBA16</strain>
    </source>
</reference>
<sequence>MNTSTSTGYVLDIGKTNLLVSAPHCIEHKRPNVTGALRPAEESTKEISEEICNLTGASLIYATDSNLSYDPNYMLISDNPYKQAMKKIVRKKKVPYVLDIHGLSDKHNYDIAIFYPDRFFKSKKYAFSLAKAVLSGKLKDALIQIFPQSNLDRETITQFCAGELNTPANQIEIAKYIRQDDLLCQDLIKSISSFLLNL</sequence>
<dbReference type="AlphaFoldDB" id="A0A955HYX5"/>
<organism evidence="1 2">
    <name type="scientific">Candidatus Dojkabacteria bacterium</name>
    <dbReference type="NCBI Taxonomy" id="2099670"/>
    <lineage>
        <taxon>Bacteria</taxon>
        <taxon>Candidatus Dojkabacteria</taxon>
    </lineage>
</organism>